<dbReference type="PANTHER" id="PTHR43179">
    <property type="entry name" value="RHAMNOSYLTRANSFERASE WBBL"/>
    <property type="match status" value="1"/>
</dbReference>
<dbReference type="PANTHER" id="PTHR43179:SF7">
    <property type="entry name" value="RHAMNOSYLTRANSFERASE WBBL"/>
    <property type="match status" value="1"/>
</dbReference>
<dbReference type="RefSeq" id="WP_078758948.1">
    <property type="nucleotide sequence ID" value="NZ_FUXP01000011.1"/>
</dbReference>
<feature type="compositionally biased region" description="Polar residues" evidence="1">
    <location>
        <begin position="27"/>
        <end position="38"/>
    </location>
</feature>
<dbReference type="EMBL" id="FUXP01000011">
    <property type="protein sequence ID" value="SKA20063.1"/>
    <property type="molecule type" value="Genomic_DNA"/>
</dbReference>
<keyword evidence="2" id="KW-0472">Membrane</keyword>
<dbReference type="InterPro" id="IPR029044">
    <property type="entry name" value="Nucleotide-diphossugar_trans"/>
</dbReference>
<accession>A0A1T4RVR7</accession>
<organism evidence="4 5">
    <name type="scientific">Lysobacter spongiicola DSM 21749</name>
    <dbReference type="NCBI Taxonomy" id="1122188"/>
    <lineage>
        <taxon>Bacteria</taxon>
        <taxon>Pseudomonadati</taxon>
        <taxon>Pseudomonadota</taxon>
        <taxon>Gammaproteobacteria</taxon>
        <taxon>Lysobacterales</taxon>
        <taxon>Lysobacteraceae</taxon>
        <taxon>Novilysobacter</taxon>
    </lineage>
</organism>
<feature type="compositionally biased region" description="Low complexity" evidence="1">
    <location>
        <begin position="10"/>
        <end position="26"/>
    </location>
</feature>
<evidence type="ECO:0000313" key="4">
    <source>
        <dbReference type="EMBL" id="SKA20063.1"/>
    </source>
</evidence>
<dbReference type="Pfam" id="PF00535">
    <property type="entry name" value="Glycos_transf_2"/>
    <property type="match status" value="1"/>
</dbReference>
<dbReference type="SUPFAM" id="SSF53448">
    <property type="entry name" value="Nucleotide-diphospho-sugar transferases"/>
    <property type="match status" value="1"/>
</dbReference>
<dbReference type="Proteomes" id="UP000190061">
    <property type="component" value="Unassembled WGS sequence"/>
</dbReference>
<dbReference type="OrthoDB" id="9771846at2"/>
<evidence type="ECO:0000313" key="5">
    <source>
        <dbReference type="Proteomes" id="UP000190061"/>
    </source>
</evidence>
<sequence length="343" mass="37758">MTRQDKHQQNQHQQNQHQQNQHQQNQARPSGNRPNGSPSDDCRQHVAADDLGAIAAVVVSHQSASTLDACLLRLRAATGMGAIRVVDNQSNDGSLEILHRHASADPRVRFIGNPDNPGFAVACNQGATDVAVTAADCRWLAFVNPDCLVDADTLSRLRTLAGDTGDFLLGADLVGEDGVRDPAARRRHPDFGAMLGAIAGRVGRVGGDARTGMAIPADDRVELQPVEAISGALMFMPRPLFERIEGFDEGYRLHAEDLDLCRRATQAGANIAVANRVRVVHVRGVSSRSRPLFVEWHKHRGLWRYFRKFEAQRRGAWVATAVFLAIWLRFPIAAVRARWRSRA</sequence>
<keyword evidence="2" id="KW-1133">Transmembrane helix</keyword>
<dbReference type="Gene3D" id="3.90.550.10">
    <property type="entry name" value="Spore Coat Polysaccharide Biosynthesis Protein SpsA, Chain A"/>
    <property type="match status" value="1"/>
</dbReference>
<proteinExistence type="predicted"/>
<feature type="transmembrane region" description="Helical" evidence="2">
    <location>
        <begin position="316"/>
        <end position="335"/>
    </location>
</feature>
<protein>
    <recommendedName>
        <fullName evidence="3">Glycosyltransferase 2-like domain-containing protein</fullName>
    </recommendedName>
</protein>
<dbReference type="AlphaFoldDB" id="A0A1T4RVR7"/>
<evidence type="ECO:0000259" key="3">
    <source>
        <dbReference type="Pfam" id="PF00535"/>
    </source>
</evidence>
<reference evidence="4 5" key="1">
    <citation type="submission" date="2017-02" db="EMBL/GenBank/DDBJ databases">
        <authorList>
            <person name="Peterson S.W."/>
        </authorList>
    </citation>
    <scope>NUCLEOTIDE SEQUENCE [LARGE SCALE GENOMIC DNA]</scope>
    <source>
        <strain evidence="4 5">DSM 21749</strain>
    </source>
</reference>
<keyword evidence="2" id="KW-0812">Transmembrane</keyword>
<evidence type="ECO:0000256" key="1">
    <source>
        <dbReference type="SAM" id="MobiDB-lite"/>
    </source>
</evidence>
<evidence type="ECO:0000256" key="2">
    <source>
        <dbReference type="SAM" id="Phobius"/>
    </source>
</evidence>
<feature type="region of interest" description="Disordered" evidence="1">
    <location>
        <begin position="1"/>
        <end position="44"/>
    </location>
</feature>
<dbReference type="STRING" id="1122188.SAMN02745674_02401"/>
<name>A0A1T4RVR7_9GAMM</name>
<dbReference type="InterPro" id="IPR001173">
    <property type="entry name" value="Glyco_trans_2-like"/>
</dbReference>
<keyword evidence="5" id="KW-1185">Reference proteome</keyword>
<gene>
    <name evidence="4" type="ORF">SAMN02745674_02401</name>
</gene>
<feature type="domain" description="Glycosyltransferase 2-like" evidence="3">
    <location>
        <begin position="57"/>
        <end position="185"/>
    </location>
</feature>